<dbReference type="GO" id="GO:0003887">
    <property type="term" value="F:DNA-directed DNA polymerase activity"/>
    <property type="evidence" value="ECO:0007669"/>
    <property type="project" value="InterPro"/>
</dbReference>
<dbReference type="Proteomes" id="UP000199208">
    <property type="component" value="Unassembled WGS sequence"/>
</dbReference>
<dbReference type="PANTHER" id="PTHR11669">
    <property type="entry name" value="REPLICATION FACTOR C / DNA POLYMERASE III GAMMA-TAU SUBUNIT"/>
    <property type="match status" value="1"/>
</dbReference>
<dbReference type="FunFam" id="3.40.50.300:FF:001255">
    <property type="entry name" value="DNA polymerase III subunit delta"/>
    <property type="match status" value="1"/>
</dbReference>
<evidence type="ECO:0000313" key="1">
    <source>
        <dbReference type="EMBL" id="SCZ79220.1"/>
    </source>
</evidence>
<dbReference type="SUPFAM" id="SSF52540">
    <property type="entry name" value="P-loop containing nucleoside triphosphate hydrolases"/>
    <property type="match status" value="1"/>
</dbReference>
<reference evidence="1 2" key="1">
    <citation type="submission" date="2016-10" db="EMBL/GenBank/DDBJ databases">
        <authorList>
            <person name="de Groot N.N."/>
        </authorList>
    </citation>
    <scope>NUCLEOTIDE SEQUENCE [LARGE SCALE GENOMIC DNA]</scope>
    <source>
        <strain evidence="1 2">DSM 2784</strain>
    </source>
</reference>
<dbReference type="GO" id="GO:0008408">
    <property type="term" value="F:3'-5' exonuclease activity"/>
    <property type="evidence" value="ECO:0007669"/>
    <property type="project" value="InterPro"/>
</dbReference>
<dbReference type="InterPro" id="IPR004622">
    <property type="entry name" value="DNA_pol_HolB"/>
</dbReference>
<dbReference type="EMBL" id="FMWL01000006">
    <property type="protein sequence ID" value="SCZ79220.1"/>
    <property type="molecule type" value="Genomic_DNA"/>
</dbReference>
<gene>
    <name evidence="1" type="ORF">SAMN03080599_01653</name>
</gene>
<proteinExistence type="predicted"/>
<dbReference type="NCBIfam" id="TIGR00678">
    <property type="entry name" value="holB"/>
    <property type="match status" value="1"/>
</dbReference>
<dbReference type="InterPro" id="IPR027417">
    <property type="entry name" value="P-loop_NTPase"/>
</dbReference>
<dbReference type="GO" id="GO:0006261">
    <property type="term" value="P:DNA-templated DNA replication"/>
    <property type="evidence" value="ECO:0007669"/>
    <property type="project" value="TreeGrafter"/>
</dbReference>
<organism evidence="1 2">
    <name type="scientific">Acidaminobacter hydrogenoformans DSM 2784</name>
    <dbReference type="NCBI Taxonomy" id="1120920"/>
    <lineage>
        <taxon>Bacteria</taxon>
        <taxon>Bacillati</taxon>
        <taxon>Bacillota</taxon>
        <taxon>Clostridia</taxon>
        <taxon>Peptostreptococcales</taxon>
        <taxon>Acidaminobacteraceae</taxon>
        <taxon>Acidaminobacter</taxon>
    </lineage>
</organism>
<name>A0A1G5RZM5_9FIRM</name>
<dbReference type="InterPro" id="IPR050238">
    <property type="entry name" value="DNA_Rep/Repair_Clamp_Loader"/>
</dbReference>
<dbReference type="CDD" id="cd00009">
    <property type="entry name" value="AAA"/>
    <property type="match status" value="1"/>
</dbReference>
<dbReference type="RefSeq" id="WP_092590427.1">
    <property type="nucleotide sequence ID" value="NZ_FMWL01000006.1"/>
</dbReference>
<protein>
    <submittedName>
        <fullName evidence="1">DNA polymerase III, delta prime subunit</fullName>
    </submittedName>
</protein>
<dbReference type="AlphaFoldDB" id="A0A1G5RZM5"/>
<dbReference type="Pfam" id="PF13177">
    <property type="entry name" value="DNA_pol3_delta2"/>
    <property type="match status" value="1"/>
</dbReference>
<keyword evidence="2" id="KW-1185">Reference proteome</keyword>
<accession>A0A1G5RZM5</accession>
<dbReference type="Gene3D" id="3.40.50.300">
    <property type="entry name" value="P-loop containing nucleotide triphosphate hydrolases"/>
    <property type="match status" value="1"/>
</dbReference>
<dbReference type="OrthoDB" id="9810148at2"/>
<evidence type="ECO:0000313" key="2">
    <source>
        <dbReference type="Proteomes" id="UP000199208"/>
    </source>
</evidence>
<dbReference type="PANTHER" id="PTHR11669:SF8">
    <property type="entry name" value="DNA POLYMERASE III SUBUNIT DELTA"/>
    <property type="match status" value="1"/>
</dbReference>
<sequence length="336" mass="37110">MGYNRIAGHEDVIGLLRLAMNRQRLAHGYIFEGVPGCGKRLVARELAKALLCESGLDEGCGHCQSCLKFETQNHPDYLEIEPDGKSVKVEQIEALQSFVLIKPYSGARKVVVVDEAQTMTASAQNRLLKLIEEPPAYATLIFVTNQADALLPTILSRCQVVSFSRLNPPVIEAWLIEAHGVESGVARVASNFADGSIAKALMLATSEVFSQTRQDAFDILKALMKRDPLEGLFKLQKYSADKVLATSLIELMIIWYRDISALSVDPESAKIFSQDKRSDLIELLGKTQKSPWLDCLDILDQTARALNSNANTSLAMHAMALKIQEVMHDNSRRGPV</sequence>
<dbReference type="STRING" id="1120920.SAMN03080599_01653"/>